<reference evidence="1" key="1">
    <citation type="submission" date="2020-05" db="EMBL/GenBank/DDBJ databases">
        <title>Large-scale comparative analyses of tick genomes elucidate their genetic diversity and vector capacities.</title>
        <authorList>
            <person name="Jia N."/>
            <person name="Wang J."/>
            <person name="Shi W."/>
            <person name="Du L."/>
            <person name="Sun Y."/>
            <person name="Zhan W."/>
            <person name="Jiang J."/>
            <person name="Wang Q."/>
            <person name="Zhang B."/>
            <person name="Ji P."/>
            <person name="Sakyi L.B."/>
            <person name="Cui X."/>
            <person name="Yuan T."/>
            <person name="Jiang B."/>
            <person name="Yang W."/>
            <person name="Lam T.T.-Y."/>
            <person name="Chang Q."/>
            <person name="Ding S."/>
            <person name="Wang X."/>
            <person name="Zhu J."/>
            <person name="Ruan X."/>
            <person name="Zhao L."/>
            <person name="Wei J."/>
            <person name="Que T."/>
            <person name="Du C."/>
            <person name="Cheng J."/>
            <person name="Dai P."/>
            <person name="Han X."/>
            <person name="Huang E."/>
            <person name="Gao Y."/>
            <person name="Liu J."/>
            <person name="Shao H."/>
            <person name="Ye R."/>
            <person name="Li L."/>
            <person name="Wei W."/>
            <person name="Wang X."/>
            <person name="Wang C."/>
            <person name="Yang T."/>
            <person name="Huo Q."/>
            <person name="Li W."/>
            <person name="Guo W."/>
            <person name="Chen H."/>
            <person name="Zhou L."/>
            <person name="Ni X."/>
            <person name="Tian J."/>
            <person name="Zhou Y."/>
            <person name="Sheng Y."/>
            <person name="Liu T."/>
            <person name="Pan Y."/>
            <person name="Xia L."/>
            <person name="Li J."/>
            <person name="Zhao F."/>
            <person name="Cao W."/>
        </authorList>
    </citation>
    <scope>NUCLEOTIDE SEQUENCE</scope>
    <source>
        <strain evidence="1">Hyas-2018</strain>
    </source>
</reference>
<dbReference type="Proteomes" id="UP000821845">
    <property type="component" value="Chromosome 8"/>
</dbReference>
<evidence type="ECO:0000313" key="2">
    <source>
        <dbReference type="Proteomes" id="UP000821845"/>
    </source>
</evidence>
<comment type="caution">
    <text evidence="1">The sequence shown here is derived from an EMBL/GenBank/DDBJ whole genome shotgun (WGS) entry which is preliminary data.</text>
</comment>
<keyword evidence="2" id="KW-1185">Reference proteome</keyword>
<organism evidence="1 2">
    <name type="scientific">Hyalomma asiaticum</name>
    <name type="common">Tick</name>
    <dbReference type="NCBI Taxonomy" id="266040"/>
    <lineage>
        <taxon>Eukaryota</taxon>
        <taxon>Metazoa</taxon>
        <taxon>Ecdysozoa</taxon>
        <taxon>Arthropoda</taxon>
        <taxon>Chelicerata</taxon>
        <taxon>Arachnida</taxon>
        <taxon>Acari</taxon>
        <taxon>Parasitiformes</taxon>
        <taxon>Ixodida</taxon>
        <taxon>Ixodoidea</taxon>
        <taxon>Ixodidae</taxon>
        <taxon>Hyalomminae</taxon>
        <taxon>Hyalomma</taxon>
    </lineage>
</organism>
<evidence type="ECO:0000313" key="1">
    <source>
        <dbReference type="EMBL" id="KAH6923421.1"/>
    </source>
</evidence>
<proteinExistence type="predicted"/>
<name>A0ACB7RP14_HYAAI</name>
<protein>
    <submittedName>
        <fullName evidence="1">Uncharacterized protein</fullName>
    </submittedName>
</protein>
<gene>
    <name evidence="1" type="ORF">HPB50_001060</name>
</gene>
<dbReference type="EMBL" id="CM023488">
    <property type="protein sequence ID" value="KAH6923421.1"/>
    <property type="molecule type" value="Genomic_DNA"/>
</dbReference>
<accession>A0ACB7RP14</accession>
<sequence length="100" mass="11268">MIRSVTTTSIEGGPSRVHVSRGHLHCELIKYNGYPCEISYATTYDGYLLEVDHIPHCREGSLPTSYNRSTPRYPVLLLPVFTSASDMWFLNYPSQSPGKC</sequence>